<dbReference type="STRING" id="573024.SAMN05216208_1595"/>
<keyword evidence="2" id="KW-1185">Reference proteome</keyword>
<dbReference type="Proteomes" id="UP000186019">
    <property type="component" value="Unassembled WGS sequence"/>
</dbReference>
<accession>A0A1N7EUT5</accession>
<reference evidence="1 2" key="1">
    <citation type="submission" date="2017-01" db="EMBL/GenBank/DDBJ databases">
        <authorList>
            <person name="Mah S.A."/>
            <person name="Swanson W.J."/>
            <person name="Moy G.W."/>
            <person name="Vacquier V.D."/>
        </authorList>
    </citation>
    <scope>NUCLEOTIDE SEQUENCE [LARGE SCALE GENOMIC DNA]</scope>
    <source>
        <strain evidence="1 2">DSM 29590</strain>
    </source>
</reference>
<organism evidence="1 2">
    <name type="scientific">Roseovarius nanhaiticus</name>
    <dbReference type="NCBI Taxonomy" id="573024"/>
    <lineage>
        <taxon>Bacteria</taxon>
        <taxon>Pseudomonadati</taxon>
        <taxon>Pseudomonadota</taxon>
        <taxon>Alphaproteobacteria</taxon>
        <taxon>Rhodobacterales</taxon>
        <taxon>Roseobacteraceae</taxon>
        <taxon>Roseovarius</taxon>
    </lineage>
</organism>
<proteinExistence type="predicted"/>
<dbReference type="EMBL" id="FTNV01000001">
    <property type="protein sequence ID" value="SIR91878.1"/>
    <property type="molecule type" value="Genomic_DNA"/>
</dbReference>
<protein>
    <submittedName>
        <fullName evidence="1">Uncharacterized protein</fullName>
    </submittedName>
</protein>
<evidence type="ECO:0000313" key="1">
    <source>
        <dbReference type="EMBL" id="SIR91878.1"/>
    </source>
</evidence>
<dbReference type="AlphaFoldDB" id="A0A1N7EUT5"/>
<evidence type="ECO:0000313" key="2">
    <source>
        <dbReference type="Proteomes" id="UP000186019"/>
    </source>
</evidence>
<gene>
    <name evidence="1" type="ORF">SAMN05421666_0540</name>
</gene>
<sequence>MPFQPEFPGFCSIARSAPTLSNALEAYPHVSSRTISRYAKRIGRAGEHLVDSILTRYGDHILAAPEDEPFDRLVRRGDRHVTI</sequence>
<name>A0A1N7EUT5_9RHOB</name>